<dbReference type="GO" id="GO:0005829">
    <property type="term" value="C:cytosol"/>
    <property type="evidence" value="ECO:0007669"/>
    <property type="project" value="InterPro"/>
</dbReference>
<proteinExistence type="inferred from homology"/>
<accession>A0A512DWA5</accession>
<dbReference type="InterPro" id="IPR000816">
    <property type="entry name" value="Peptidase_C15"/>
</dbReference>
<dbReference type="InterPro" id="IPR036440">
    <property type="entry name" value="Peptidase_C15-like_sf"/>
</dbReference>
<dbReference type="RefSeq" id="WP_044428706.1">
    <property type="nucleotide sequence ID" value="NZ_BJYZ01000023.1"/>
</dbReference>
<dbReference type="Pfam" id="PF01470">
    <property type="entry name" value="Peptidase_C15"/>
    <property type="match status" value="1"/>
</dbReference>
<evidence type="ECO:0000256" key="8">
    <source>
        <dbReference type="ARBA" id="ARBA00031559"/>
    </source>
</evidence>
<dbReference type="SUPFAM" id="SSF53182">
    <property type="entry name" value="Pyrrolidone carboxyl peptidase (pyroglutamate aminopeptidase)"/>
    <property type="match status" value="1"/>
</dbReference>
<evidence type="ECO:0000313" key="9">
    <source>
        <dbReference type="EMBL" id="GEO40755.1"/>
    </source>
</evidence>
<dbReference type="OrthoDB" id="9779738at2"/>
<dbReference type="PANTHER" id="PTHR23402">
    <property type="entry name" value="PROTEASE FAMILY C15 PYROGLUTAMYL-PEPTIDASE I-RELATED"/>
    <property type="match status" value="1"/>
</dbReference>
<dbReference type="InterPro" id="IPR016125">
    <property type="entry name" value="Peptidase_C15-like"/>
</dbReference>
<dbReference type="EMBL" id="BJYZ01000023">
    <property type="protein sequence ID" value="GEO40755.1"/>
    <property type="molecule type" value="Genomic_DNA"/>
</dbReference>
<evidence type="ECO:0000256" key="1">
    <source>
        <dbReference type="ARBA" id="ARBA00006641"/>
    </source>
</evidence>
<dbReference type="PRINTS" id="PR00706">
    <property type="entry name" value="PYROGLUPTASE"/>
</dbReference>
<evidence type="ECO:0000256" key="3">
    <source>
        <dbReference type="ARBA" id="ARBA00022490"/>
    </source>
</evidence>
<evidence type="ECO:0000256" key="6">
    <source>
        <dbReference type="ARBA" id="ARBA00022807"/>
    </source>
</evidence>
<dbReference type="GO" id="GO:0006508">
    <property type="term" value="P:proteolysis"/>
    <property type="evidence" value="ECO:0007669"/>
    <property type="project" value="UniProtKB-KW"/>
</dbReference>
<keyword evidence="6" id="KW-0788">Thiol protease</keyword>
<protein>
    <recommendedName>
        <fullName evidence="2">Pyrrolidone-carboxylate peptidase</fullName>
    </recommendedName>
    <alternativeName>
        <fullName evidence="7">5-oxoprolyl-peptidase</fullName>
    </alternativeName>
    <alternativeName>
        <fullName evidence="8">Pyroglutamyl-peptidase I</fullName>
    </alternativeName>
</protein>
<keyword evidence="10" id="KW-1185">Reference proteome</keyword>
<dbReference type="PIRSF" id="PIRSF015592">
    <property type="entry name" value="Prld-crbxl_pptds"/>
    <property type="match status" value="1"/>
</dbReference>
<reference evidence="9 10" key="1">
    <citation type="submission" date="2019-07" db="EMBL/GenBank/DDBJ databases">
        <title>Whole genome shotgun sequence of Skermanella aerolata NBRC 106429.</title>
        <authorList>
            <person name="Hosoyama A."/>
            <person name="Uohara A."/>
            <person name="Ohji S."/>
            <person name="Ichikawa N."/>
        </authorList>
    </citation>
    <scope>NUCLEOTIDE SEQUENCE [LARGE SCALE GENOMIC DNA]</scope>
    <source>
        <strain evidence="9 10">NBRC 106429</strain>
    </source>
</reference>
<evidence type="ECO:0000256" key="4">
    <source>
        <dbReference type="ARBA" id="ARBA00022670"/>
    </source>
</evidence>
<name>A0A512DWA5_9PROT</name>
<comment type="similarity">
    <text evidence="1">Belongs to the peptidase C15 family.</text>
</comment>
<dbReference type="AlphaFoldDB" id="A0A512DWA5"/>
<dbReference type="Proteomes" id="UP000321523">
    <property type="component" value="Unassembled WGS sequence"/>
</dbReference>
<dbReference type="Gene3D" id="3.40.630.20">
    <property type="entry name" value="Peptidase C15, pyroglutamyl peptidase I-like"/>
    <property type="match status" value="1"/>
</dbReference>
<keyword evidence="5" id="KW-0378">Hydrolase</keyword>
<dbReference type="GO" id="GO:0016920">
    <property type="term" value="F:pyroglutamyl-peptidase activity"/>
    <property type="evidence" value="ECO:0007669"/>
    <property type="project" value="InterPro"/>
</dbReference>
<comment type="caution">
    <text evidence="9">The sequence shown here is derived from an EMBL/GenBank/DDBJ whole genome shotgun (WGS) entry which is preliminary data.</text>
</comment>
<evidence type="ECO:0000256" key="7">
    <source>
        <dbReference type="ARBA" id="ARBA00030836"/>
    </source>
</evidence>
<organism evidence="9 10">
    <name type="scientific">Skermanella aerolata</name>
    <dbReference type="NCBI Taxonomy" id="393310"/>
    <lineage>
        <taxon>Bacteria</taxon>
        <taxon>Pseudomonadati</taxon>
        <taxon>Pseudomonadota</taxon>
        <taxon>Alphaproteobacteria</taxon>
        <taxon>Rhodospirillales</taxon>
        <taxon>Azospirillaceae</taxon>
        <taxon>Skermanella</taxon>
    </lineage>
</organism>
<dbReference type="PANTHER" id="PTHR23402:SF1">
    <property type="entry name" value="PYROGLUTAMYL-PEPTIDASE I"/>
    <property type="match status" value="1"/>
</dbReference>
<keyword evidence="4" id="KW-0645">Protease</keyword>
<dbReference type="CDD" id="cd00501">
    <property type="entry name" value="Peptidase_C15"/>
    <property type="match status" value="1"/>
</dbReference>
<gene>
    <name evidence="9" type="primary">pcp</name>
    <name evidence="9" type="ORF">SAE02_49030</name>
</gene>
<sequence length="209" mass="22707">MRILVTGFERFGPNDLNPTALLMDRLADRQGVIATVLPVEYHTSVKRFEALLDEHRPVAAVAFGLARSFDRIRVERVALNLDEATVPDNAGVLRCGLRIVEDGPVGYWSTLPVDRLIDALDHAGVPVAASGHAGGYVCNHLFYGVHHALERRGWPLPMGFVHVPPLPEQVAGEPGRTGLALDEIERAAHIVLDELLIDLPTGRDLGPAA</sequence>
<evidence type="ECO:0000256" key="2">
    <source>
        <dbReference type="ARBA" id="ARBA00019191"/>
    </source>
</evidence>
<evidence type="ECO:0000256" key="5">
    <source>
        <dbReference type="ARBA" id="ARBA00022801"/>
    </source>
</evidence>
<keyword evidence="3" id="KW-0963">Cytoplasm</keyword>
<evidence type="ECO:0000313" key="10">
    <source>
        <dbReference type="Proteomes" id="UP000321523"/>
    </source>
</evidence>